<evidence type="ECO:0000313" key="5">
    <source>
        <dbReference type="EMBL" id="KAK1443022.1"/>
    </source>
</evidence>
<dbReference type="GO" id="GO:0005730">
    <property type="term" value="C:nucleolus"/>
    <property type="evidence" value="ECO:0007669"/>
    <property type="project" value="UniProtKB-SubCell"/>
</dbReference>
<gene>
    <name evidence="5" type="ORF">BgAZ_305400</name>
</gene>
<evidence type="ECO:0000313" key="6">
    <source>
        <dbReference type="Proteomes" id="UP001230268"/>
    </source>
</evidence>
<keyword evidence="6" id="KW-1185">Reference proteome</keyword>
<dbReference type="GO" id="GO:0042273">
    <property type="term" value="P:ribosomal large subunit biogenesis"/>
    <property type="evidence" value="ECO:0007669"/>
    <property type="project" value="UniProtKB-UniRule"/>
</dbReference>
<evidence type="ECO:0000259" key="4">
    <source>
        <dbReference type="Pfam" id="PF21638"/>
    </source>
</evidence>
<feature type="compositionally biased region" description="Acidic residues" evidence="2">
    <location>
        <begin position="595"/>
        <end position="622"/>
    </location>
</feature>
<proteinExistence type="inferred from homology"/>
<evidence type="ECO:0000256" key="2">
    <source>
        <dbReference type="SAM" id="MobiDB-lite"/>
    </source>
</evidence>
<dbReference type="PANTHER" id="PTHR12730">
    <property type="entry name" value="HSDA/SDA1-RELATED"/>
    <property type="match status" value="1"/>
</dbReference>
<dbReference type="AlphaFoldDB" id="A0AAD8LRB1"/>
<feature type="domain" description="SDA1 C-terminal" evidence="4">
    <location>
        <begin position="689"/>
        <end position="735"/>
    </location>
</feature>
<keyword evidence="1" id="KW-0690">Ribosome biogenesis</keyword>
<dbReference type="SUPFAM" id="SSF48371">
    <property type="entry name" value="ARM repeat"/>
    <property type="match status" value="1"/>
</dbReference>
<organism evidence="5 6">
    <name type="scientific">Babesia gibsoni</name>
    <dbReference type="NCBI Taxonomy" id="33632"/>
    <lineage>
        <taxon>Eukaryota</taxon>
        <taxon>Sar</taxon>
        <taxon>Alveolata</taxon>
        <taxon>Apicomplexa</taxon>
        <taxon>Aconoidasida</taxon>
        <taxon>Piroplasmida</taxon>
        <taxon>Babesiidae</taxon>
        <taxon>Babesia</taxon>
    </lineage>
</organism>
<feature type="compositionally biased region" description="Acidic residues" evidence="2">
    <location>
        <begin position="556"/>
        <end position="586"/>
    </location>
</feature>
<dbReference type="InterPro" id="IPR016024">
    <property type="entry name" value="ARM-type_fold"/>
</dbReference>
<evidence type="ECO:0000259" key="3">
    <source>
        <dbReference type="Pfam" id="PF08158"/>
    </source>
</evidence>
<evidence type="ECO:0000256" key="1">
    <source>
        <dbReference type="RuleBase" id="RU365057"/>
    </source>
</evidence>
<feature type="domain" description="SDA1 N-terminal" evidence="3">
    <location>
        <begin position="110"/>
        <end position="469"/>
    </location>
</feature>
<feature type="compositionally biased region" description="Acidic residues" evidence="2">
    <location>
        <begin position="629"/>
        <end position="638"/>
    </location>
</feature>
<keyword evidence="1" id="KW-0813">Transport</keyword>
<comment type="similarity">
    <text evidence="1">Belongs to the SDA1 family.</text>
</comment>
<dbReference type="GO" id="GO:0015031">
    <property type="term" value="P:protein transport"/>
    <property type="evidence" value="ECO:0007669"/>
    <property type="project" value="UniProtKB-KW"/>
</dbReference>
<dbReference type="InterPro" id="IPR027312">
    <property type="entry name" value="Sda1"/>
</dbReference>
<comment type="subcellular location">
    <subcellularLocation>
        <location evidence="1">Nucleus</location>
        <location evidence="1">Nucleolus</location>
    </subcellularLocation>
</comment>
<keyword evidence="1" id="KW-0653">Protein transport</keyword>
<dbReference type="EMBL" id="JAVEPI010000003">
    <property type="protein sequence ID" value="KAK1443022.1"/>
    <property type="molecule type" value="Genomic_DNA"/>
</dbReference>
<accession>A0AAD8LRB1</accession>
<feature type="region of interest" description="Disordered" evidence="2">
    <location>
        <begin position="652"/>
        <end position="702"/>
    </location>
</feature>
<comment type="caution">
    <text evidence="5">The sequence shown here is derived from an EMBL/GenBank/DDBJ whole genome shotgun (WGS) entry which is preliminary data.</text>
</comment>
<dbReference type="Pfam" id="PF21638">
    <property type="entry name" value="SDA1_C"/>
    <property type="match status" value="1"/>
</dbReference>
<keyword evidence="1" id="KW-0539">Nucleus</keyword>
<comment type="function">
    <text evidence="1">Required for 60S pre-ribosomal subunits export to the cytoplasm.</text>
</comment>
<dbReference type="GO" id="GO:0000055">
    <property type="term" value="P:ribosomal large subunit export from nucleus"/>
    <property type="evidence" value="ECO:0007669"/>
    <property type="project" value="UniProtKB-UniRule"/>
</dbReference>
<feature type="region of interest" description="Disordered" evidence="2">
    <location>
        <begin position="550"/>
        <end position="640"/>
    </location>
</feature>
<dbReference type="InterPro" id="IPR012977">
    <property type="entry name" value="SDA1_N"/>
</dbReference>
<dbReference type="InterPro" id="IPR048292">
    <property type="entry name" value="SDA1_C"/>
</dbReference>
<dbReference type="Pfam" id="PF08158">
    <property type="entry name" value="SDA1_HEAT"/>
    <property type="match status" value="1"/>
</dbReference>
<name>A0AAD8LRB1_BABGI</name>
<reference evidence="5" key="1">
    <citation type="submission" date="2023-08" db="EMBL/GenBank/DDBJ databases">
        <title>Draft sequence of the Babesia gibsoni genome.</title>
        <authorList>
            <person name="Yamagishi J.Y."/>
            <person name="Xuan X.X."/>
        </authorList>
    </citation>
    <scope>NUCLEOTIDE SEQUENCE</scope>
    <source>
        <strain evidence="5">Azabu</strain>
    </source>
</reference>
<dbReference type="PANTHER" id="PTHR12730:SF0">
    <property type="entry name" value="PROTEIN SDA1 HOMOLOG"/>
    <property type="match status" value="1"/>
</dbReference>
<protein>
    <recommendedName>
        <fullName evidence="1">Protein SDA1</fullName>
    </recommendedName>
</protein>
<dbReference type="Proteomes" id="UP001230268">
    <property type="component" value="Unassembled WGS sequence"/>
</dbReference>
<sequence length="744" mass="85213">MESLEVLILRIKQEPAANREIYLQQWEEFLASFAVLHLTPHIYNAKTLQLLNFITQTLPFYTPQRNVFIDVANVPKGDSTRNVENGTSEALHTIKKAPTGMVDSPELGKDLFMMLIDFIKQNRKRVNGKMLRQIISTTFLLRSKRLVDIYTVLPQWLSLLDLEDSNVRKRLFVYIVRDLTIVFQKVKDEKVYRMIQKLFFTRLRDRFHNVQLMSCCICVEMYKRGIWRDSYTINEIAACTAAPNLKLVLAATHFLLGTKNHFDVAYEALENPEEEIANLEMLSKQNAHLGVHSKKSEGRQNRIARSKKKLEKQLKRSKRRMELTAVHEFAAIDEIRNPQNFTEELFERARRKDVTFNPKLTLLHLVSVIIARHRLLLPNFYSYILKYINHKQRLVTKVLAIAAQSVHSEIPGDIVDPVIKQVLDQFVSEDRSNEVITVGINTIREIASRSPYLLKGETISQINDFRNVKSKPVSMATKSFINLYREEAPELLHPTLRGREAGTKLCNAKKGVKLTASSTLSSTRILTQEDFAHNRLLALQKVPSKARTINVSEANLSEDDEDNEDYGDDSEVDGEDDGSEDEDEGDLDRLAEGFASDDSEEEYDAEVEDEEGDSGDDLDTDADVAIANSDDESEEDGEMEKLIVNPDDLAFGSKKKRTAAHSRQEAAMARQERKRQRLVAESKAGRKQSTTNRVKARNKPVLMTMHSRRVKGKQNQNVAEKYATLKQHLKSLKKGNTKYKKRRH</sequence>